<dbReference type="SUPFAM" id="SSF54534">
    <property type="entry name" value="FKBP-like"/>
    <property type="match status" value="1"/>
</dbReference>
<reference evidence="10" key="1">
    <citation type="submission" date="2023-08" db="EMBL/GenBank/DDBJ databases">
        <authorList>
            <person name="Messyasz A."/>
            <person name="Mannisto M.K."/>
            <person name="Kerkhof L.J."/>
            <person name="Haggblom M."/>
        </authorList>
    </citation>
    <scope>NUCLEOTIDE SEQUENCE</scope>
    <source>
        <strain evidence="10">X5P6</strain>
    </source>
</reference>
<feature type="signal peptide" evidence="8">
    <location>
        <begin position="1"/>
        <end position="20"/>
    </location>
</feature>
<dbReference type="GO" id="GO:0003755">
    <property type="term" value="F:peptidyl-prolyl cis-trans isomerase activity"/>
    <property type="evidence" value="ECO:0007669"/>
    <property type="project" value="UniProtKB-UniRule"/>
</dbReference>
<feature type="domain" description="PPIase FKBP-type" evidence="9">
    <location>
        <begin position="76"/>
        <end position="166"/>
    </location>
</feature>
<evidence type="ECO:0000256" key="2">
    <source>
        <dbReference type="ARBA" id="ARBA00006577"/>
    </source>
</evidence>
<dbReference type="PROSITE" id="PS50059">
    <property type="entry name" value="FKBP_PPIASE"/>
    <property type="match status" value="1"/>
</dbReference>
<evidence type="ECO:0000256" key="7">
    <source>
        <dbReference type="SAM" id="MobiDB-lite"/>
    </source>
</evidence>
<dbReference type="Pfam" id="PF00254">
    <property type="entry name" value="FKBP_C"/>
    <property type="match status" value="1"/>
</dbReference>
<dbReference type="FunFam" id="3.10.50.40:FF:000006">
    <property type="entry name" value="Peptidyl-prolyl cis-trans isomerase"/>
    <property type="match status" value="1"/>
</dbReference>
<sequence length="236" mass="25078">MIAKLPSITLLAALTTVATAQTTPKATTTTPHHTTAIAKPATTPPNIPKVVGIPKPLFTLRYIDSKIGTGAPAEERKYYTVHYTGWLTNGTKFDSSFDHPGGEPITFPYGAHRVIIGWDTGFQGMHVGGKRRLFVPYQLAYGESGRPPVIPAKADLIFDVELVSMSDTPPQPKTPPAPPTAPESPQKTAPTTQTTPTTPTTQTAPTTQTSPTTPTAPSTPTTPTTPTNNPPHPETL</sequence>
<dbReference type="InterPro" id="IPR046357">
    <property type="entry name" value="PPIase_dom_sf"/>
</dbReference>
<evidence type="ECO:0000256" key="3">
    <source>
        <dbReference type="ARBA" id="ARBA00023110"/>
    </source>
</evidence>
<name>A0AAU7ZLE7_9BACT</name>
<dbReference type="PANTHER" id="PTHR43811">
    <property type="entry name" value="FKBP-TYPE PEPTIDYL-PROLYL CIS-TRANS ISOMERASE FKPA"/>
    <property type="match status" value="1"/>
</dbReference>
<feature type="region of interest" description="Disordered" evidence="7">
    <location>
        <begin position="165"/>
        <end position="236"/>
    </location>
</feature>
<dbReference type="EC" id="5.2.1.8" evidence="6"/>
<evidence type="ECO:0000256" key="8">
    <source>
        <dbReference type="SAM" id="SignalP"/>
    </source>
</evidence>
<dbReference type="RefSeq" id="WP_353062906.1">
    <property type="nucleotide sequence ID" value="NZ_CP132942.1"/>
</dbReference>
<feature type="region of interest" description="Disordered" evidence="7">
    <location>
        <begin position="21"/>
        <end position="43"/>
    </location>
</feature>
<feature type="compositionally biased region" description="Low complexity" evidence="7">
    <location>
        <begin position="21"/>
        <end position="41"/>
    </location>
</feature>
<comment type="similarity">
    <text evidence="2 6">Belongs to the FKBP-type PPIase family.</text>
</comment>
<keyword evidence="8" id="KW-0732">Signal</keyword>
<evidence type="ECO:0000256" key="5">
    <source>
        <dbReference type="PROSITE-ProRule" id="PRU00277"/>
    </source>
</evidence>
<evidence type="ECO:0000256" key="4">
    <source>
        <dbReference type="ARBA" id="ARBA00023235"/>
    </source>
</evidence>
<dbReference type="Gene3D" id="3.10.50.40">
    <property type="match status" value="1"/>
</dbReference>
<feature type="chain" id="PRO_5043829278" description="Peptidyl-prolyl cis-trans isomerase" evidence="8">
    <location>
        <begin position="21"/>
        <end position="236"/>
    </location>
</feature>
<dbReference type="AlphaFoldDB" id="A0AAU7ZLE7"/>
<accession>A0AAU7ZLE7</accession>
<dbReference type="InterPro" id="IPR001179">
    <property type="entry name" value="PPIase_FKBP_dom"/>
</dbReference>
<protein>
    <recommendedName>
        <fullName evidence="6">Peptidyl-prolyl cis-trans isomerase</fullName>
        <ecNumber evidence="6">5.2.1.8</ecNumber>
    </recommendedName>
</protein>
<feature type="compositionally biased region" description="Low complexity" evidence="7">
    <location>
        <begin position="183"/>
        <end position="227"/>
    </location>
</feature>
<feature type="compositionally biased region" description="Pro residues" evidence="7">
    <location>
        <begin position="169"/>
        <end position="182"/>
    </location>
</feature>
<gene>
    <name evidence="10" type="ORF">RBB77_16635</name>
</gene>
<dbReference type="EMBL" id="CP132942">
    <property type="protein sequence ID" value="XCB32061.1"/>
    <property type="molecule type" value="Genomic_DNA"/>
</dbReference>
<reference evidence="10" key="2">
    <citation type="journal article" date="2024" name="Environ. Microbiol.">
        <title>Genome analysis and description of Tunturibacter gen. nov. expands the diversity of Terriglobia in tundra soils.</title>
        <authorList>
            <person name="Messyasz A."/>
            <person name="Mannisto M.K."/>
            <person name="Kerkhof L.J."/>
            <person name="Haggblom M.M."/>
        </authorList>
    </citation>
    <scope>NUCLEOTIDE SEQUENCE</scope>
    <source>
        <strain evidence="10">X5P6</strain>
    </source>
</reference>
<dbReference type="KEGG" id="tpsc:RBB77_16635"/>
<dbReference type="PANTHER" id="PTHR43811:SF19">
    <property type="entry name" value="39 KDA FK506-BINDING NUCLEAR PROTEIN"/>
    <property type="match status" value="1"/>
</dbReference>
<evidence type="ECO:0000256" key="6">
    <source>
        <dbReference type="RuleBase" id="RU003915"/>
    </source>
</evidence>
<evidence type="ECO:0000313" key="10">
    <source>
        <dbReference type="EMBL" id="XCB32061.1"/>
    </source>
</evidence>
<organism evidence="10">
    <name type="scientific">Tunturiibacter psychrotolerans</name>
    <dbReference type="NCBI Taxonomy" id="3069686"/>
    <lineage>
        <taxon>Bacteria</taxon>
        <taxon>Pseudomonadati</taxon>
        <taxon>Acidobacteriota</taxon>
        <taxon>Terriglobia</taxon>
        <taxon>Terriglobales</taxon>
        <taxon>Acidobacteriaceae</taxon>
        <taxon>Tunturiibacter</taxon>
    </lineage>
</organism>
<evidence type="ECO:0000259" key="9">
    <source>
        <dbReference type="PROSITE" id="PS50059"/>
    </source>
</evidence>
<keyword evidence="3 5" id="KW-0697">Rotamase</keyword>
<comment type="catalytic activity">
    <reaction evidence="1 5 6">
        <text>[protein]-peptidylproline (omega=180) = [protein]-peptidylproline (omega=0)</text>
        <dbReference type="Rhea" id="RHEA:16237"/>
        <dbReference type="Rhea" id="RHEA-COMP:10747"/>
        <dbReference type="Rhea" id="RHEA-COMP:10748"/>
        <dbReference type="ChEBI" id="CHEBI:83833"/>
        <dbReference type="ChEBI" id="CHEBI:83834"/>
        <dbReference type="EC" id="5.2.1.8"/>
    </reaction>
</comment>
<keyword evidence="4 5" id="KW-0413">Isomerase</keyword>
<proteinExistence type="inferred from homology"/>
<evidence type="ECO:0000256" key="1">
    <source>
        <dbReference type="ARBA" id="ARBA00000971"/>
    </source>
</evidence>